<accession>A0AAQ4D5Z5</accession>
<dbReference type="AlphaFoldDB" id="A0AAQ4D5Z5"/>
<reference evidence="1 2" key="1">
    <citation type="journal article" date="2023" name="Arcadia Sci">
        <title>De novo assembly of a long-read Amblyomma americanum tick genome.</title>
        <authorList>
            <person name="Chou S."/>
            <person name="Poskanzer K.E."/>
            <person name="Rollins M."/>
            <person name="Thuy-Boun P.S."/>
        </authorList>
    </citation>
    <scope>NUCLEOTIDE SEQUENCE [LARGE SCALE GENOMIC DNA]</scope>
    <source>
        <strain evidence="1">F_SG_1</strain>
        <tissue evidence="1">Salivary glands</tissue>
    </source>
</reference>
<evidence type="ECO:0000313" key="2">
    <source>
        <dbReference type="Proteomes" id="UP001321473"/>
    </source>
</evidence>
<organism evidence="1 2">
    <name type="scientific">Amblyomma americanum</name>
    <name type="common">Lone star tick</name>
    <dbReference type="NCBI Taxonomy" id="6943"/>
    <lineage>
        <taxon>Eukaryota</taxon>
        <taxon>Metazoa</taxon>
        <taxon>Ecdysozoa</taxon>
        <taxon>Arthropoda</taxon>
        <taxon>Chelicerata</taxon>
        <taxon>Arachnida</taxon>
        <taxon>Acari</taxon>
        <taxon>Parasitiformes</taxon>
        <taxon>Ixodida</taxon>
        <taxon>Ixodoidea</taxon>
        <taxon>Ixodidae</taxon>
        <taxon>Amblyomminae</taxon>
        <taxon>Amblyomma</taxon>
    </lineage>
</organism>
<dbReference type="EMBL" id="JARKHS020034717">
    <property type="protein sequence ID" value="KAK8757885.1"/>
    <property type="molecule type" value="Genomic_DNA"/>
</dbReference>
<dbReference type="Proteomes" id="UP001321473">
    <property type="component" value="Unassembled WGS sequence"/>
</dbReference>
<evidence type="ECO:0000313" key="1">
    <source>
        <dbReference type="EMBL" id="KAK8757885.1"/>
    </source>
</evidence>
<keyword evidence="2" id="KW-1185">Reference proteome</keyword>
<gene>
    <name evidence="1" type="ORF">V5799_004483</name>
</gene>
<sequence length="125" mass="13728">MVDAILMAMLKAAAGWLDYEQQQASTPGFLSKLASRAVPVTLLVVNRTGAFHLLLAALVTWCICVGLAKTLQGKQYLGDFLMGAMQGYLEYHLLVEPISCSEEVASIFLNTFFSLGEQARDLLLW</sequence>
<name>A0AAQ4D5Z5_AMBAM</name>
<proteinExistence type="predicted"/>
<comment type="caution">
    <text evidence="1">The sequence shown here is derived from an EMBL/GenBank/DDBJ whole genome shotgun (WGS) entry which is preliminary data.</text>
</comment>
<protein>
    <submittedName>
        <fullName evidence="1">Uncharacterized protein</fullName>
    </submittedName>
</protein>